<dbReference type="EMBL" id="CP003125">
    <property type="protein sequence ID" value="AEV17346.1"/>
    <property type="molecule type" value="Genomic_DNA"/>
</dbReference>
<evidence type="ECO:0000313" key="2">
    <source>
        <dbReference type="Proteomes" id="UP000005636"/>
    </source>
</evidence>
<gene>
    <name evidence="1" type="ORF">GTCCBUS3UF5_170</name>
</gene>
<dbReference type="Proteomes" id="UP000005636">
    <property type="component" value="Chromosome"/>
</dbReference>
<name>A0ABM5MCH1_GEOTH</name>
<accession>A0ABM5MCH1</accession>
<reference evidence="1 2" key="1">
    <citation type="submission" date="2011-11" db="EMBL/GenBank/DDBJ databases">
        <title>Complete genome sequence of thermophilic Geobacillus thermoleovorans CCB_US3_UF5.</title>
        <authorList>
            <person name="Muhd Sakaff M.K.L."/>
            <person name="Abdul Rahman A.Y."/>
            <person name="Saito J.A."/>
            <person name="Hou S."/>
            <person name="Alam M."/>
        </authorList>
    </citation>
    <scope>NUCLEOTIDE SEQUENCE [LARGE SCALE GENOMIC DNA]</scope>
    <source>
        <strain evidence="1 2">CCB_US3_UF5</strain>
    </source>
</reference>
<protein>
    <submittedName>
        <fullName evidence="1">Uncharacterized protein</fullName>
    </submittedName>
</protein>
<proteinExistence type="predicted"/>
<sequence>MRVSPLHHRLGQEQDFLFLIANVIHYNTAVGKSQPTICLKHLFFSE</sequence>
<keyword evidence="2" id="KW-1185">Reference proteome</keyword>
<organism evidence="1 2">
    <name type="scientific">Geobacillus thermoleovorans CCB_US3_UF5</name>
    <dbReference type="NCBI Taxonomy" id="1111068"/>
    <lineage>
        <taxon>Bacteria</taxon>
        <taxon>Bacillati</taxon>
        <taxon>Bacillota</taxon>
        <taxon>Bacilli</taxon>
        <taxon>Bacillales</taxon>
        <taxon>Anoxybacillaceae</taxon>
        <taxon>Geobacillus</taxon>
        <taxon>Geobacillus thermoleovorans group</taxon>
    </lineage>
</organism>
<evidence type="ECO:0000313" key="1">
    <source>
        <dbReference type="EMBL" id="AEV17346.1"/>
    </source>
</evidence>